<dbReference type="Pfam" id="PF07883">
    <property type="entry name" value="Cupin_2"/>
    <property type="match status" value="1"/>
</dbReference>
<dbReference type="PRINTS" id="PR00032">
    <property type="entry name" value="HTHARAC"/>
</dbReference>
<dbReference type="PROSITE" id="PS00041">
    <property type="entry name" value="HTH_ARAC_FAMILY_1"/>
    <property type="match status" value="1"/>
</dbReference>
<dbReference type="Gene3D" id="1.10.10.60">
    <property type="entry name" value="Homeodomain-like"/>
    <property type="match status" value="2"/>
</dbReference>
<accession>A0A413X904</accession>
<dbReference type="InterPro" id="IPR020449">
    <property type="entry name" value="Tscrpt_reg_AraC-type_HTH"/>
</dbReference>
<dbReference type="PROSITE" id="PS01124">
    <property type="entry name" value="HTH_ARAC_FAMILY_2"/>
    <property type="match status" value="1"/>
</dbReference>
<dbReference type="Pfam" id="PF12833">
    <property type="entry name" value="HTH_18"/>
    <property type="match status" value="1"/>
</dbReference>
<comment type="caution">
    <text evidence="1">The sequence shown here is derived from an EMBL/GenBank/DDBJ whole genome shotgun (WGS) entry which is preliminary data.</text>
</comment>
<evidence type="ECO:0000313" key="2">
    <source>
        <dbReference type="Proteomes" id="UP001055091"/>
    </source>
</evidence>
<protein>
    <submittedName>
        <fullName evidence="1">AraC family transcriptional regulator</fullName>
    </submittedName>
</protein>
<dbReference type="SMART" id="SM00342">
    <property type="entry name" value="HTH_ARAC"/>
    <property type="match status" value="1"/>
</dbReference>
<dbReference type="PANTHER" id="PTHR43280">
    <property type="entry name" value="ARAC-FAMILY TRANSCRIPTIONAL REGULATOR"/>
    <property type="match status" value="1"/>
</dbReference>
<dbReference type="GO" id="GO:0043565">
    <property type="term" value="F:sequence-specific DNA binding"/>
    <property type="evidence" value="ECO:0007669"/>
    <property type="project" value="InterPro"/>
</dbReference>
<dbReference type="InterPro" id="IPR018060">
    <property type="entry name" value="HTH_AraC"/>
</dbReference>
<organism evidence="1 2">
    <name type="scientific">Hungatella hathewayi</name>
    <dbReference type="NCBI Taxonomy" id="154046"/>
    <lineage>
        <taxon>Bacteria</taxon>
        <taxon>Bacillati</taxon>
        <taxon>Bacillota</taxon>
        <taxon>Clostridia</taxon>
        <taxon>Lachnospirales</taxon>
        <taxon>Lachnospiraceae</taxon>
        <taxon>Hungatella</taxon>
    </lineage>
</organism>
<sequence>MEKGIIGDSWEIFYKDEFSSKKHWHKEIEFTYLVTGKLIICVDEVMHELHEGELFVVSGGVVHYYIETEEKYKVGIAKMSLQAFDGFSKKVKDFFRGFYSSVLYVAKDDQIKTIFRDIINLISKQNIVIQESVLISRIIDLTVYLSSHEELIKNREEYRKNSDAELLERMRTYFAEHYNEKIGLADMASHLGFSESYCSKYIKKKTNMNFLEYLNSCRIMRAETLLRTTENSVTEIAYAIGFTSIQSFNRVFKSFCDESPTEYRKRLHDKKNDP</sequence>
<dbReference type="Gene3D" id="2.60.120.10">
    <property type="entry name" value="Jelly Rolls"/>
    <property type="match status" value="1"/>
</dbReference>
<dbReference type="GeneID" id="93152231"/>
<evidence type="ECO:0000313" key="1">
    <source>
        <dbReference type="EMBL" id="GKH01461.1"/>
    </source>
</evidence>
<dbReference type="RefSeq" id="WP_006774013.1">
    <property type="nucleotide sequence ID" value="NZ_BQNJ01000001.1"/>
</dbReference>
<dbReference type="SUPFAM" id="SSF51182">
    <property type="entry name" value="RmlC-like cupins"/>
    <property type="match status" value="1"/>
</dbReference>
<dbReference type="GO" id="GO:0003700">
    <property type="term" value="F:DNA-binding transcription factor activity"/>
    <property type="evidence" value="ECO:0007669"/>
    <property type="project" value="InterPro"/>
</dbReference>
<dbReference type="EMBL" id="BQNJ01000001">
    <property type="protein sequence ID" value="GKH01461.1"/>
    <property type="molecule type" value="Genomic_DNA"/>
</dbReference>
<name>A0A413X904_9FIRM</name>
<dbReference type="Proteomes" id="UP001055091">
    <property type="component" value="Unassembled WGS sequence"/>
</dbReference>
<dbReference type="SUPFAM" id="SSF46689">
    <property type="entry name" value="Homeodomain-like"/>
    <property type="match status" value="2"/>
</dbReference>
<dbReference type="PANTHER" id="PTHR43280:SF28">
    <property type="entry name" value="HTH-TYPE TRANSCRIPTIONAL ACTIVATOR RHAS"/>
    <property type="match status" value="1"/>
</dbReference>
<dbReference type="InterPro" id="IPR014710">
    <property type="entry name" value="RmlC-like_jellyroll"/>
</dbReference>
<dbReference type="AlphaFoldDB" id="A0A413X904"/>
<gene>
    <name evidence="1" type="ORF">CE91St55_34420</name>
</gene>
<reference evidence="1" key="1">
    <citation type="submission" date="2022-01" db="EMBL/GenBank/DDBJ databases">
        <title>Novel bile acid biosynthetic pathways are enriched in the microbiome of centenarians.</title>
        <authorList>
            <person name="Sato Y."/>
            <person name="Atarashi K."/>
            <person name="Plichta R.D."/>
            <person name="Arai Y."/>
            <person name="Sasajima S."/>
            <person name="Kearney M.S."/>
            <person name="Suda W."/>
            <person name="Takeshita K."/>
            <person name="Sasaki T."/>
            <person name="Okamoto S."/>
            <person name="Skelly N.A."/>
            <person name="Okamura Y."/>
            <person name="Vlamakis H."/>
            <person name="Li Y."/>
            <person name="Tanoue T."/>
            <person name="Takei H."/>
            <person name="Nittono H."/>
            <person name="Narushima S."/>
            <person name="Irie J."/>
            <person name="Itoh H."/>
            <person name="Moriya K."/>
            <person name="Sugiura Y."/>
            <person name="Suematsu M."/>
            <person name="Moritoki N."/>
            <person name="Shibata S."/>
            <person name="Littman R.D."/>
            <person name="Fischbach A.M."/>
            <person name="Uwamino Y."/>
            <person name="Inoue T."/>
            <person name="Honda A."/>
            <person name="Hattori M."/>
            <person name="Murai T."/>
            <person name="Xavier J.R."/>
            <person name="Hirose N."/>
            <person name="Honda K."/>
        </authorList>
    </citation>
    <scope>NUCLEOTIDE SEQUENCE</scope>
    <source>
        <strain evidence="1">CE91-St55</strain>
    </source>
</reference>
<dbReference type="InterPro" id="IPR011051">
    <property type="entry name" value="RmlC_Cupin_sf"/>
</dbReference>
<dbReference type="InterPro" id="IPR018062">
    <property type="entry name" value="HTH_AraC-typ_CS"/>
</dbReference>
<proteinExistence type="predicted"/>
<dbReference type="InterPro" id="IPR013096">
    <property type="entry name" value="Cupin_2"/>
</dbReference>
<dbReference type="InterPro" id="IPR009057">
    <property type="entry name" value="Homeodomain-like_sf"/>
</dbReference>